<comment type="caution">
    <text evidence="7">The sequence shown here is derived from an EMBL/GenBank/DDBJ whole genome shotgun (WGS) entry which is preliminary data.</text>
</comment>
<dbReference type="PANTHER" id="PTHR23235:SF120">
    <property type="entry name" value="KRUPPEL-LIKE FACTOR 15"/>
    <property type="match status" value="1"/>
</dbReference>
<evidence type="ECO:0000256" key="5">
    <source>
        <dbReference type="SAM" id="MobiDB-lite"/>
    </source>
</evidence>
<name>A0A0W0FH99_MONRR</name>
<dbReference type="GO" id="GO:0008270">
    <property type="term" value="F:zinc ion binding"/>
    <property type="evidence" value="ECO:0007669"/>
    <property type="project" value="UniProtKB-KW"/>
</dbReference>
<dbReference type="SUPFAM" id="SSF57667">
    <property type="entry name" value="beta-beta-alpha zinc fingers"/>
    <property type="match status" value="2"/>
</dbReference>
<feature type="domain" description="C2H2-type" evidence="6">
    <location>
        <begin position="133"/>
        <end position="162"/>
    </location>
</feature>
<dbReference type="eggNOG" id="KOG1721">
    <property type="taxonomic scope" value="Eukaryota"/>
</dbReference>
<feature type="compositionally biased region" description="Pro residues" evidence="5">
    <location>
        <begin position="38"/>
        <end position="53"/>
    </location>
</feature>
<feature type="region of interest" description="Disordered" evidence="5">
    <location>
        <begin position="13"/>
        <end position="82"/>
    </location>
</feature>
<reference evidence="7 8" key="1">
    <citation type="submission" date="2015-12" db="EMBL/GenBank/DDBJ databases">
        <title>Draft genome sequence of Moniliophthora roreri, the causal agent of frosty pod rot of cacao.</title>
        <authorList>
            <person name="Aime M.C."/>
            <person name="Diaz-Valderrama J.R."/>
            <person name="Kijpornyongpan T."/>
            <person name="Phillips-Mora W."/>
        </authorList>
    </citation>
    <scope>NUCLEOTIDE SEQUENCE [LARGE SCALE GENOMIC DNA]</scope>
    <source>
        <strain evidence="7 8">MCA 2952</strain>
    </source>
</reference>
<dbReference type="InterPro" id="IPR036236">
    <property type="entry name" value="Znf_C2H2_sf"/>
</dbReference>
<dbReference type="Gene3D" id="3.30.160.60">
    <property type="entry name" value="Classic Zinc Finger"/>
    <property type="match status" value="3"/>
</dbReference>
<evidence type="ECO:0000313" key="7">
    <source>
        <dbReference type="EMBL" id="KTB35721.1"/>
    </source>
</evidence>
<feature type="compositionally biased region" description="Basic and acidic residues" evidence="5">
    <location>
        <begin position="215"/>
        <end position="233"/>
    </location>
</feature>
<dbReference type="AlphaFoldDB" id="A0A0W0FH99"/>
<accession>A0A0W0FH99</accession>
<dbReference type="InterPro" id="IPR013087">
    <property type="entry name" value="Znf_C2H2_type"/>
</dbReference>
<evidence type="ECO:0000259" key="6">
    <source>
        <dbReference type="PROSITE" id="PS50157"/>
    </source>
</evidence>
<keyword evidence="2 4" id="KW-0863">Zinc-finger</keyword>
<dbReference type="GO" id="GO:0000981">
    <property type="term" value="F:DNA-binding transcription factor activity, RNA polymerase II-specific"/>
    <property type="evidence" value="ECO:0007669"/>
    <property type="project" value="TreeGrafter"/>
</dbReference>
<dbReference type="PROSITE" id="PS50157">
    <property type="entry name" value="ZINC_FINGER_C2H2_2"/>
    <property type="match status" value="3"/>
</dbReference>
<protein>
    <recommendedName>
        <fullName evidence="6">C2H2-type domain-containing protein</fullName>
    </recommendedName>
</protein>
<keyword evidence="1" id="KW-0479">Metal-binding</keyword>
<feature type="domain" description="C2H2-type" evidence="6">
    <location>
        <begin position="163"/>
        <end position="192"/>
    </location>
</feature>
<feature type="domain" description="C2H2-type" evidence="6">
    <location>
        <begin position="194"/>
        <end position="230"/>
    </location>
</feature>
<dbReference type="PROSITE" id="PS00028">
    <property type="entry name" value="ZINC_FINGER_C2H2_1"/>
    <property type="match status" value="2"/>
</dbReference>
<dbReference type="Pfam" id="PF00096">
    <property type="entry name" value="zf-C2H2"/>
    <property type="match status" value="2"/>
</dbReference>
<evidence type="ECO:0000256" key="1">
    <source>
        <dbReference type="ARBA" id="ARBA00022723"/>
    </source>
</evidence>
<evidence type="ECO:0000256" key="4">
    <source>
        <dbReference type="PROSITE-ProRule" id="PRU00042"/>
    </source>
</evidence>
<dbReference type="Proteomes" id="UP000054988">
    <property type="component" value="Unassembled WGS sequence"/>
</dbReference>
<dbReference type="EMBL" id="LATX01001986">
    <property type="protein sequence ID" value="KTB35721.1"/>
    <property type="molecule type" value="Genomic_DNA"/>
</dbReference>
<dbReference type="PANTHER" id="PTHR23235">
    <property type="entry name" value="KRUEPPEL-LIKE TRANSCRIPTION FACTOR"/>
    <property type="match status" value="1"/>
</dbReference>
<organism evidence="7 8">
    <name type="scientific">Moniliophthora roreri</name>
    <name type="common">Frosty pod rot fungus</name>
    <name type="synonym">Monilia roreri</name>
    <dbReference type="NCBI Taxonomy" id="221103"/>
    <lineage>
        <taxon>Eukaryota</taxon>
        <taxon>Fungi</taxon>
        <taxon>Dikarya</taxon>
        <taxon>Basidiomycota</taxon>
        <taxon>Agaricomycotina</taxon>
        <taxon>Agaricomycetes</taxon>
        <taxon>Agaricomycetidae</taxon>
        <taxon>Agaricales</taxon>
        <taxon>Marasmiineae</taxon>
        <taxon>Marasmiaceae</taxon>
        <taxon>Moniliophthora</taxon>
    </lineage>
</organism>
<sequence length="252" mass="27120">MSIQAINDTGFAILPQAGPQNSSFPPQLLPSPNAMRPAPGPADPHHLPPPPLQIPVDQLRMGSPLSASGPPPNGPPFSTTAQPVDAMSLSANYYPSANASTRLPPILQVEKQQVTTSATQLASASRRRNEAQFTCPVPGCGSTFTRRFNLRGHLRSHTEERPFVCDWPGCKKGFARQHDCKRHQALHTAKPQSNVCQGCKKTFSRLDALNRHLRSDGGAECREKHEAESKVKADPGAVTIQLPAGNNDSTSS</sequence>
<evidence type="ECO:0000256" key="3">
    <source>
        <dbReference type="ARBA" id="ARBA00022833"/>
    </source>
</evidence>
<feature type="region of interest" description="Disordered" evidence="5">
    <location>
        <begin position="215"/>
        <end position="252"/>
    </location>
</feature>
<gene>
    <name evidence="7" type="ORF">WG66_11886</name>
</gene>
<evidence type="ECO:0000313" key="8">
    <source>
        <dbReference type="Proteomes" id="UP000054988"/>
    </source>
</evidence>
<dbReference type="GO" id="GO:0000978">
    <property type="term" value="F:RNA polymerase II cis-regulatory region sequence-specific DNA binding"/>
    <property type="evidence" value="ECO:0007669"/>
    <property type="project" value="TreeGrafter"/>
</dbReference>
<evidence type="ECO:0000256" key="2">
    <source>
        <dbReference type="ARBA" id="ARBA00022771"/>
    </source>
</evidence>
<keyword evidence="3" id="KW-0862">Zinc</keyword>
<dbReference type="SMART" id="SM00355">
    <property type="entry name" value="ZnF_C2H2"/>
    <property type="match status" value="3"/>
</dbReference>
<dbReference type="FunFam" id="3.30.160.60:FF:000007">
    <property type="entry name" value="Basic krueppel-like factor 3"/>
    <property type="match status" value="1"/>
</dbReference>
<proteinExistence type="predicted"/>